<dbReference type="EMBL" id="KL367558">
    <property type="protein sequence ID" value="KFD64293.1"/>
    <property type="molecule type" value="Genomic_DNA"/>
</dbReference>
<proteinExistence type="predicted"/>
<sequence length="109" mass="12185">MLKELLRRSLGRASLTYEELLTVLCDCEAVMNSRPLTYVSDGVADLEPLTPSMFLQDNRQVGVADVDNVDANSLSNRAKYRQRLMKCLRRRGADRQRQPDTIVLAAGSG</sequence>
<accession>A0A085N497</accession>
<name>A0A085N497_9BILA</name>
<protein>
    <submittedName>
        <fullName evidence="1">Uncharacterized protein</fullName>
    </submittedName>
</protein>
<dbReference type="AlphaFoldDB" id="A0A085N497"/>
<dbReference type="Proteomes" id="UP000030758">
    <property type="component" value="Unassembled WGS sequence"/>
</dbReference>
<gene>
    <name evidence="1" type="ORF">M514_23577</name>
</gene>
<reference evidence="1" key="1">
    <citation type="journal article" date="2014" name="Nat. Genet.">
        <title>Genome and transcriptome of the porcine whipworm Trichuris suis.</title>
        <authorList>
            <person name="Jex A.R."/>
            <person name="Nejsum P."/>
            <person name="Schwarz E.M."/>
            <person name="Hu L."/>
            <person name="Young N.D."/>
            <person name="Hall R.S."/>
            <person name="Korhonen P.K."/>
            <person name="Liao S."/>
            <person name="Thamsborg S."/>
            <person name="Xia J."/>
            <person name="Xu P."/>
            <person name="Wang S."/>
            <person name="Scheerlinck J.P."/>
            <person name="Hofmann A."/>
            <person name="Sternberg P.W."/>
            <person name="Wang J."/>
            <person name="Gasser R.B."/>
        </authorList>
    </citation>
    <scope>NUCLEOTIDE SEQUENCE [LARGE SCALE GENOMIC DNA]</scope>
    <source>
        <strain evidence="1">DCEP-RM93F</strain>
    </source>
</reference>
<organism evidence="1">
    <name type="scientific">Trichuris suis</name>
    <name type="common">pig whipworm</name>
    <dbReference type="NCBI Taxonomy" id="68888"/>
    <lineage>
        <taxon>Eukaryota</taxon>
        <taxon>Metazoa</taxon>
        <taxon>Ecdysozoa</taxon>
        <taxon>Nematoda</taxon>
        <taxon>Enoplea</taxon>
        <taxon>Dorylaimia</taxon>
        <taxon>Trichinellida</taxon>
        <taxon>Trichuridae</taxon>
        <taxon>Trichuris</taxon>
    </lineage>
</organism>
<evidence type="ECO:0000313" key="1">
    <source>
        <dbReference type="EMBL" id="KFD64293.1"/>
    </source>
</evidence>